<dbReference type="PANTHER" id="PTHR33526">
    <property type="entry name" value="OS07G0123800 PROTEIN"/>
    <property type="match status" value="1"/>
</dbReference>
<protein>
    <submittedName>
        <fullName evidence="1">Uncharacterized protein</fullName>
    </submittedName>
</protein>
<dbReference type="EMBL" id="JBFOLK010000006">
    <property type="protein sequence ID" value="KAL2504733.1"/>
    <property type="molecule type" value="Genomic_DNA"/>
</dbReference>
<sequence length="110" mass="12220">MQRKSKKESKVRWLIKAPVRVLSKARDLYVQSLSGCAGEVHSSVLGWPASLQLTNLPESFSGNSSFSNNDDVYATTASSKSLTSNIEWESLRRLRQQSEPNVVAGRSQYS</sequence>
<dbReference type="AlphaFoldDB" id="A0ABD1SWB5"/>
<dbReference type="PANTHER" id="PTHR33526:SF4">
    <property type="entry name" value="OS07G0123800 PROTEIN"/>
    <property type="match status" value="1"/>
</dbReference>
<organism evidence="1 2">
    <name type="scientific">Abeliophyllum distichum</name>
    <dbReference type="NCBI Taxonomy" id="126358"/>
    <lineage>
        <taxon>Eukaryota</taxon>
        <taxon>Viridiplantae</taxon>
        <taxon>Streptophyta</taxon>
        <taxon>Embryophyta</taxon>
        <taxon>Tracheophyta</taxon>
        <taxon>Spermatophyta</taxon>
        <taxon>Magnoliopsida</taxon>
        <taxon>eudicotyledons</taxon>
        <taxon>Gunneridae</taxon>
        <taxon>Pentapetalae</taxon>
        <taxon>asterids</taxon>
        <taxon>lamiids</taxon>
        <taxon>Lamiales</taxon>
        <taxon>Oleaceae</taxon>
        <taxon>Forsythieae</taxon>
        <taxon>Abeliophyllum</taxon>
    </lineage>
</organism>
<accession>A0ABD1SWB5</accession>
<reference evidence="2" key="1">
    <citation type="submission" date="2024-07" db="EMBL/GenBank/DDBJ databases">
        <title>Two chromosome-level genome assemblies of Korean endemic species Abeliophyllum distichum and Forsythia ovata (Oleaceae).</title>
        <authorList>
            <person name="Jang H."/>
        </authorList>
    </citation>
    <scope>NUCLEOTIDE SEQUENCE [LARGE SCALE GENOMIC DNA]</scope>
</reference>
<comment type="caution">
    <text evidence="1">The sequence shown here is derived from an EMBL/GenBank/DDBJ whole genome shotgun (WGS) entry which is preliminary data.</text>
</comment>
<evidence type="ECO:0000313" key="2">
    <source>
        <dbReference type="Proteomes" id="UP001604336"/>
    </source>
</evidence>
<name>A0ABD1SWB5_9LAMI</name>
<keyword evidence="2" id="KW-1185">Reference proteome</keyword>
<evidence type="ECO:0000313" key="1">
    <source>
        <dbReference type="EMBL" id="KAL2504733.1"/>
    </source>
</evidence>
<proteinExistence type="predicted"/>
<dbReference type="Proteomes" id="UP001604336">
    <property type="component" value="Unassembled WGS sequence"/>
</dbReference>
<gene>
    <name evidence="1" type="ORF">Adt_20354</name>
</gene>